<dbReference type="PANTHER" id="PTHR43283:SF3">
    <property type="entry name" value="BETA-LACTAMASE FAMILY PROTEIN (AFU_ORTHOLOGUE AFUA_5G07500)"/>
    <property type="match status" value="1"/>
</dbReference>
<dbReference type="Proteomes" id="UP000637632">
    <property type="component" value="Unassembled WGS sequence"/>
</dbReference>
<keyword evidence="3" id="KW-1185">Reference proteome</keyword>
<proteinExistence type="predicted"/>
<dbReference type="GO" id="GO:0016787">
    <property type="term" value="F:hydrolase activity"/>
    <property type="evidence" value="ECO:0007669"/>
    <property type="project" value="UniProtKB-KW"/>
</dbReference>
<dbReference type="InterPro" id="IPR001466">
    <property type="entry name" value="Beta-lactam-related"/>
</dbReference>
<dbReference type="Gene3D" id="3.40.710.10">
    <property type="entry name" value="DD-peptidase/beta-lactamase superfamily"/>
    <property type="match status" value="1"/>
</dbReference>
<sequence length="437" mass="48020">MAETATVPITRASMKTTTDQQLQAIVSQPQRLLASLSVIAIRAGEIVYEKQFGERFIPTTAAVGLPANADTLFRIASVSKMVTALGVMRLVEQGKLALDTDISRYLGYTLRNPFYPDAAITLRMLLSHTSSLRDDGGYNFPANTSLQSVLQAAEKNAVSALFWARPDASNKNYAPGKYFSYVNLNWGVIGAVMESVSGKRFDVLMQELILQPLQISGSFHPENLSPSELNNLATLYRKQKNDVWDTAGAWQPQVDDYHQQAVPKRTYLATYQPGWNATLFSPQGGLRISARGLSRLMQMLMCEGEFDGVRLLQPASVRALLTPQWRYDAALQNGDDYQGMFQSWALGFQVFTDISAAHHGDRLTPPVTPGGHGFTGVGHLGFAYGLESGFVFDPQTRNGMIYLIGGTGADPDKNTGEYSSLSIWQEQIMTALAAQLR</sequence>
<dbReference type="EMBL" id="JACOFT010000003">
    <property type="protein sequence ID" value="MBC3811773.1"/>
    <property type="molecule type" value="Genomic_DNA"/>
</dbReference>
<organism evidence="2 3">
    <name type="scientific">Undibacterium aquatile</name>
    <dbReference type="NCBI Taxonomy" id="1537398"/>
    <lineage>
        <taxon>Bacteria</taxon>
        <taxon>Pseudomonadati</taxon>
        <taxon>Pseudomonadota</taxon>
        <taxon>Betaproteobacteria</taxon>
        <taxon>Burkholderiales</taxon>
        <taxon>Oxalobacteraceae</taxon>
        <taxon>Undibacterium</taxon>
    </lineage>
</organism>
<accession>A0ABR6XFT0</accession>
<protein>
    <submittedName>
        <fullName evidence="2">Serine hydrolase</fullName>
    </submittedName>
</protein>
<dbReference type="PANTHER" id="PTHR43283">
    <property type="entry name" value="BETA-LACTAMASE-RELATED"/>
    <property type="match status" value="1"/>
</dbReference>
<reference evidence="2 3" key="1">
    <citation type="submission" date="2020-08" db="EMBL/GenBank/DDBJ databases">
        <title>Novel species isolated from subtropical streams in China.</title>
        <authorList>
            <person name="Lu H."/>
        </authorList>
    </citation>
    <scope>NUCLEOTIDE SEQUENCE [LARGE SCALE GENOMIC DNA]</scope>
    <source>
        <strain evidence="2 3">CCTCC AB 2015119</strain>
    </source>
</reference>
<dbReference type="Pfam" id="PF00144">
    <property type="entry name" value="Beta-lactamase"/>
    <property type="match status" value="1"/>
</dbReference>
<comment type="caution">
    <text evidence="2">The sequence shown here is derived from an EMBL/GenBank/DDBJ whole genome shotgun (WGS) entry which is preliminary data.</text>
</comment>
<dbReference type="InterPro" id="IPR012338">
    <property type="entry name" value="Beta-lactam/transpept-like"/>
</dbReference>
<evidence type="ECO:0000313" key="2">
    <source>
        <dbReference type="EMBL" id="MBC3811773.1"/>
    </source>
</evidence>
<evidence type="ECO:0000313" key="3">
    <source>
        <dbReference type="Proteomes" id="UP000637632"/>
    </source>
</evidence>
<gene>
    <name evidence="2" type="ORF">H8K26_10000</name>
</gene>
<name>A0ABR6XFT0_9BURK</name>
<feature type="domain" description="Beta-lactamase-related" evidence="1">
    <location>
        <begin position="33"/>
        <end position="413"/>
    </location>
</feature>
<dbReference type="InterPro" id="IPR050789">
    <property type="entry name" value="Diverse_Enzym_Activities"/>
</dbReference>
<keyword evidence="2" id="KW-0378">Hydrolase</keyword>
<evidence type="ECO:0000259" key="1">
    <source>
        <dbReference type="Pfam" id="PF00144"/>
    </source>
</evidence>
<dbReference type="SUPFAM" id="SSF56601">
    <property type="entry name" value="beta-lactamase/transpeptidase-like"/>
    <property type="match status" value="1"/>
</dbReference>